<dbReference type="PANTHER" id="PTHR31964">
    <property type="entry name" value="ADENINE NUCLEOTIDE ALPHA HYDROLASES-LIKE SUPERFAMILY PROTEIN"/>
    <property type="match status" value="1"/>
</dbReference>
<gene>
    <name evidence="2" type="ORF">CcCBS67573_g03562</name>
</gene>
<keyword evidence="3" id="KW-1185">Reference proteome</keyword>
<evidence type="ECO:0000259" key="1">
    <source>
        <dbReference type="Pfam" id="PF00582"/>
    </source>
</evidence>
<protein>
    <recommendedName>
        <fullName evidence="1">UspA domain-containing protein</fullName>
    </recommendedName>
</protein>
<dbReference type="InterPro" id="IPR014729">
    <property type="entry name" value="Rossmann-like_a/b/a_fold"/>
</dbReference>
<dbReference type="PANTHER" id="PTHR31964:SF113">
    <property type="entry name" value="USPA DOMAIN-CONTAINING PROTEIN"/>
    <property type="match status" value="1"/>
</dbReference>
<evidence type="ECO:0000313" key="3">
    <source>
        <dbReference type="Proteomes" id="UP000320333"/>
    </source>
</evidence>
<dbReference type="Pfam" id="PF00582">
    <property type="entry name" value="Usp"/>
    <property type="match status" value="1"/>
</dbReference>
<dbReference type="CDD" id="cd23659">
    <property type="entry name" value="USP_At3g01520-like"/>
    <property type="match status" value="1"/>
</dbReference>
<dbReference type="SUPFAM" id="SSF52402">
    <property type="entry name" value="Adenine nucleotide alpha hydrolases-like"/>
    <property type="match status" value="1"/>
</dbReference>
<reference evidence="2 3" key="1">
    <citation type="journal article" date="2019" name="Sci. Rep.">
        <title>Comparative genomics of chytrid fungi reveal insights into the obligate biotrophic and pathogenic lifestyle of Synchytrium endobioticum.</title>
        <authorList>
            <person name="van de Vossenberg B.T.L.H."/>
            <person name="Warris S."/>
            <person name="Nguyen H.D.T."/>
            <person name="van Gent-Pelzer M.P.E."/>
            <person name="Joly D.L."/>
            <person name="van de Geest H.C."/>
            <person name="Bonants P.J.M."/>
            <person name="Smith D.S."/>
            <person name="Levesque C.A."/>
            <person name="van der Lee T.A.J."/>
        </authorList>
    </citation>
    <scope>NUCLEOTIDE SEQUENCE [LARGE SCALE GENOMIC DNA]</scope>
    <source>
        <strain evidence="2 3">CBS 675.73</strain>
    </source>
</reference>
<dbReference type="AlphaFoldDB" id="A0A507FHI9"/>
<organism evidence="2 3">
    <name type="scientific">Chytriomyces confervae</name>
    <dbReference type="NCBI Taxonomy" id="246404"/>
    <lineage>
        <taxon>Eukaryota</taxon>
        <taxon>Fungi</taxon>
        <taxon>Fungi incertae sedis</taxon>
        <taxon>Chytridiomycota</taxon>
        <taxon>Chytridiomycota incertae sedis</taxon>
        <taxon>Chytridiomycetes</taxon>
        <taxon>Chytridiales</taxon>
        <taxon>Chytriomycetaceae</taxon>
        <taxon>Chytriomyces</taxon>
    </lineage>
</organism>
<dbReference type="STRING" id="246404.A0A507FHI9"/>
<comment type="caution">
    <text evidence="2">The sequence shown here is derived from an EMBL/GenBank/DDBJ whole genome shotgun (WGS) entry which is preliminary data.</text>
</comment>
<accession>A0A507FHI9</accession>
<dbReference type="InterPro" id="IPR006016">
    <property type="entry name" value="UspA"/>
</dbReference>
<name>A0A507FHI9_9FUNG</name>
<sequence length="160" mass="17666">MSHATDSTTSNNDRPHRLVAIAVDDLTISDHVADWAVRNYIHRNDTVLLLNAYSTYYTRGAAFDTSFQEASERHSQNVLRHFAKAFSFDALGFNVPVKMVSLPGEPRSVLIDAVDEMGANVLIMGSREMGTVSKAVLGSVSEYCVRHCECPVIVVRPPVQ</sequence>
<dbReference type="OrthoDB" id="843225at2759"/>
<dbReference type="EMBL" id="QEAP01000092">
    <property type="protein sequence ID" value="TPX75170.1"/>
    <property type="molecule type" value="Genomic_DNA"/>
</dbReference>
<evidence type="ECO:0000313" key="2">
    <source>
        <dbReference type="EMBL" id="TPX75170.1"/>
    </source>
</evidence>
<dbReference type="InterPro" id="IPR006015">
    <property type="entry name" value="Universal_stress_UspA"/>
</dbReference>
<dbReference type="PRINTS" id="PR01438">
    <property type="entry name" value="UNVRSLSTRESS"/>
</dbReference>
<feature type="domain" description="UspA" evidence="1">
    <location>
        <begin position="19"/>
        <end position="156"/>
    </location>
</feature>
<proteinExistence type="predicted"/>
<dbReference type="Gene3D" id="3.40.50.620">
    <property type="entry name" value="HUPs"/>
    <property type="match status" value="1"/>
</dbReference>
<dbReference type="Proteomes" id="UP000320333">
    <property type="component" value="Unassembled WGS sequence"/>
</dbReference>